<proteinExistence type="predicted"/>
<dbReference type="AlphaFoldDB" id="A0A9J6AXZ8"/>
<sequence>MYVNFKAGHRTKTNSYRTGMGRFDQVIDRYRDEPDQNYRDGGSVLSRPTIYRDRTGTDWNGMG</sequence>
<evidence type="ECO:0000256" key="1">
    <source>
        <dbReference type="SAM" id="MobiDB-lite"/>
    </source>
</evidence>
<evidence type="ECO:0000313" key="3">
    <source>
        <dbReference type="Proteomes" id="UP000824120"/>
    </source>
</evidence>
<keyword evidence="3" id="KW-1185">Reference proteome</keyword>
<evidence type="ECO:0000313" key="2">
    <source>
        <dbReference type="EMBL" id="KAG5629352.1"/>
    </source>
</evidence>
<dbReference type="EMBL" id="JACXVP010000001">
    <property type="protein sequence ID" value="KAG5629352.1"/>
    <property type="molecule type" value="Genomic_DNA"/>
</dbReference>
<comment type="caution">
    <text evidence="2">The sequence shown here is derived from an EMBL/GenBank/DDBJ whole genome shotgun (WGS) entry which is preliminary data.</text>
</comment>
<reference evidence="2 3" key="1">
    <citation type="submission" date="2020-09" db="EMBL/GenBank/DDBJ databases">
        <title>De no assembly of potato wild relative species, Solanum commersonii.</title>
        <authorList>
            <person name="Cho K."/>
        </authorList>
    </citation>
    <scope>NUCLEOTIDE SEQUENCE [LARGE SCALE GENOMIC DNA]</scope>
    <source>
        <strain evidence="2">LZ3.2</strain>
        <tissue evidence="2">Leaf</tissue>
    </source>
</reference>
<dbReference type="Proteomes" id="UP000824120">
    <property type="component" value="Chromosome 1"/>
</dbReference>
<feature type="region of interest" description="Disordered" evidence="1">
    <location>
        <begin position="33"/>
        <end position="63"/>
    </location>
</feature>
<gene>
    <name evidence="2" type="ORF">H5410_001069</name>
</gene>
<organism evidence="2 3">
    <name type="scientific">Solanum commersonii</name>
    <name type="common">Commerson's wild potato</name>
    <name type="synonym">Commerson's nightshade</name>
    <dbReference type="NCBI Taxonomy" id="4109"/>
    <lineage>
        <taxon>Eukaryota</taxon>
        <taxon>Viridiplantae</taxon>
        <taxon>Streptophyta</taxon>
        <taxon>Embryophyta</taxon>
        <taxon>Tracheophyta</taxon>
        <taxon>Spermatophyta</taxon>
        <taxon>Magnoliopsida</taxon>
        <taxon>eudicotyledons</taxon>
        <taxon>Gunneridae</taxon>
        <taxon>Pentapetalae</taxon>
        <taxon>asterids</taxon>
        <taxon>lamiids</taxon>
        <taxon>Solanales</taxon>
        <taxon>Solanaceae</taxon>
        <taxon>Solanoideae</taxon>
        <taxon>Solaneae</taxon>
        <taxon>Solanum</taxon>
    </lineage>
</organism>
<accession>A0A9J6AXZ8</accession>
<protein>
    <submittedName>
        <fullName evidence="2">Uncharacterized protein</fullName>
    </submittedName>
</protein>
<name>A0A9J6AXZ8_SOLCO</name>